<keyword evidence="1" id="KW-0378">Hydrolase</keyword>
<gene>
    <name evidence="6" type="ORF">M408DRAFT_52045</name>
</gene>
<keyword evidence="3" id="KW-0443">Lipid metabolism</keyword>
<evidence type="ECO:0000256" key="3">
    <source>
        <dbReference type="ARBA" id="ARBA00023098"/>
    </source>
</evidence>
<feature type="non-terminal residue" evidence="6">
    <location>
        <position position="1"/>
    </location>
</feature>
<dbReference type="SUPFAM" id="SSF52151">
    <property type="entry name" value="FabD/lysophospholipase-like"/>
    <property type="match status" value="1"/>
</dbReference>
<keyword evidence="7" id="KW-1185">Reference proteome</keyword>
<dbReference type="InterPro" id="IPR002641">
    <property type="entry name" value="PNPLA_dom"/>
</dbReference>
<feature type="non-terminal residue" evidence="6">
    <location>
        <position position="219"/>
    </location>
</feature>
<dbReference type="STRING" id="933852.A0A0C2XIJ4"/>
<dbReference type="PROSITE" id="PS51635">
    <property type="entry name" value="PNPLA"/>
    <property type="match status" value="1"/>
</dbReference>
<evidence type="ECO:0000259" key="5">
    <source>
        <dbReference type="PROSITE" id="PS51635"/>
    </source>
</evidence>
<dbReference type="GO" id="GO:0019369">
    <property type="term" value="P:arachidonate metabolic process"/>
    <property type="evidence" value="ECO:0007669"/>
    <property type="project" value="TreeGrafter"/>
</dbReference>
<dbReference type="OrthoDB" id="1658288at2759"/>
<reference evidence="7" key="2">
    <citation type="submission" date="2015-01" db="EMBL/GenBank/DDBJ databases">
        <title>Evolutionary Origins and Diversification of the Mycorrhizal Mutualists.</title>
        <authorList>
            <consortium name="DOE Joint Genome Institute"/>
            <consortium name="Mycorrhizal Genomics Consortium"/>
            <person name="Kohler A."/>
            <person name="Kuo A."/>
            <person name="Nagy L.G."/>
            <person name="Floudas D."/>
            <person name="Copeland A."/>
            <person name="Barry K.W."/>
            <person name="Cichocki N."/>
            <person name="Veneault-Fourrey C."/>
            <person name="LaButti K."/>
            <person name="Lindquist E.A."/>
            <person name="Lipzen A."/>
            <person name="Lundell T."/>
            <person name="Morin E."/>
            <person name="Murat C."/>
            <person name="Riley R."/>
            <person name="Ohm R."/>
            <person name="Sun H."/>
            <person name="Tunlid A."/>
            <person name="Henrissat B."/>
            <person name="Grigoriev I.V."/>
            <person name="Hibbett D.S."/>
            <person name="Martin F."/>
        </authorList>
    </citation>
    <scope>NUCLEOTIDE SEQUENCE [LARGE SCALE GENOMIC DNA]</scope>
    <source>
        <strain evidence="7">MAFF 305830</strain>
    </source>
</reference>
<evidence type="ECO:0000256" key="1">
    <source>
        <dbReference type="ARBA" id="ARBA00022801"/>
    </source>
</evidence>
<protein>
    <recommendedName>
        <fullName evidence="5">PNPLA domain-containing protein</fullName>
    </recommendedName>
</protein>
<accession>A0A0C2XIJ4</accession>
<dbReference type="EMBL" id="KN824290">
    <property type="protein sequence ID" value="KIM28907.1"/>
    <property type="molecule type" value="Genomic_DNA"/>
</dbReference>
<dbReference type="GO" id="GO:0016042">
    <property type="term" value="P:lipid catabolic process"/>
    <property type="evidence" value="ECO:0007669"/>
    <property type="project" value="UniProtKB-KW"/>
</dbReference>
<dbReference type="GO" id="GO:0016020">
    <property type="term" value="C:membrane"/>
    <property type="evidence" value="ECO:0007669"/>
    <property type="project" value="TreeGrafter"/>
</dbReference>
<dbReference type="InterPro" id="IPR016035">
    <property type="entry name" value="Acyl_Trfase/lysoPLipase"/>
</dbReference>
<reference evidence="6 7" key="1">
    <citation type="submission" date="2014-04" db="EMBL/GenBank/DDBJ databases">
        <authorList>
            <consortium name="DOE Joint Genome Institute"/>
            <person name="Kuo A."/>
            <person name="Zuccaro A."/>
            <person name="Kohler A."/>
            <person name="Nagy L.G."/>
            <person name="Floudas D."/>
            <person name="Copeland A."/>
            <person name="Barry K.W."/>
            <person name="Cichocki N."/>
            <person name="Veneault-Fourrey C."/>
            <person name="LaButti K."/>
            <person name="Lindquist E.A."/>
            <person name="Lipzen A."/>
            <person name="Lundell T."/>
            <person name="Morin E."/>
            <person name="Murat C."/>
            <person name="Sun H."/>
            <person name="Tunlid A."/>
            <person name="Henrissat B."/>
            <person name="Grigoriev I.V."/>
            <person name="Hibbett D.S."/>
            <person name="Martin F."/>
            <person name="Nordberg H.P."/>
            <person name="Cantor M.N."/>
            <person name="Hua S.X."/>
        </authorList>
    </citation>
    <scope>NUCLEOTIDE SEQUENCE [LARGE SCALE GENOMIC DNA]</scope>
    <source>
        <strain evidence="6 7">MAFF 305830</strain>
    </source>
</reference>
<dbReference type="PANTHER" id="PTHR24185">
    <property type="entry name" value="CALCIUM-INDEPENDENT PHOSPHOLIPASE A2-GAMMA"/>
    <property type="match status" value="1"/>
</dbReference>
<dbReference type="PANTHER" id="PTHR24185:SF1">
    <property type="entry name" value="CALCIUM-INDEPENDENT PHOSPHOLIPASE A2-GAMMA"/>
    <property type="match status" value="1"/>
</dbReference>
<dbReference type="GO" id="GO:0046486">
    <property type="term" value="P:glycerolipid metabolic process"/>
    <property type="evidence" value="ECO:0007669"/>
    <property type="project" value="UniProtKB-ARBA"/>
</dbReference>
<evidence type="ECO:0000313" key="6">
    <source>
        <dbReference type="EMBL" id="KIM28907.1"/>
    </source>
</evidence>
<proteinExistence type="predicted"/>
<evidence type="ECO:0000256" key="4">
    <source>
        <dbReference type="PROSITE-ProRule" id="PRU01161"/>
    </source>
</evidence>
<sequence>RLVALMLGRLRMNVNQAIDELLVLTDLLSFGASDGDTGREKNSNILRELLENMLQARGIALDTKMTENNSSSRTPKVVLYAAATANITHPHAFRTYLARGSNLDATVVEALCATMAIQSYFLPVKIGPPKRQISFVGGAIGANNPIRLLLEEAGNVYGKNRRVAQILSLGCGIPHVLSVGSYNKPDLDRTLREMAADCETVANELSARLLNIDVYVRLN</sequence>
<dbReference type="HOGENOM" id="CLU_000288_144_2_1"/>
<feature type="domain" description="PNPLA" evidence="5">
    <location>
        <begin position="1"/>
        <end position="150"/>
    </location>
</feature>
<dbReference type="Gene3D" id="3.40.1090.10">
    <property type="entry name" value="Cytosolic phospholipase A2 catalytic domain"/>
    <property type="match status" value="1"/>
</dbReference>
<organism evidence="6 7">
    <name type="scientific">Serendipita vermifera MAFF 305830</name>
    <dbReference type="NCBI Taxonomy" id="933852"/>
    <lineage>
        <taxon>Eukaryota</taxon>
        <taxon>Fungi</taxon>
        <taxon>Dikarya</taxon>
        <taxon>Basidiomycota</taxon>
        <taxon>Agaricomycotina</taxon>
        <taxon>Agaricomycetes</taxon>
        <taxon>Sebacinales</taxon>
        <taxon>Serendipitaceae</taxon>
        <taxon>Serendipita</taxon>
    </lineage>
</organism>
<evidence type="ECO:0000256" key="2">
    <source>
        <dbReference type="ARBA" id="ARBA00022963"/>
    </source>
</evidence>
<dbReference type="GO" id="GO:0047499">
    <property type="term" value="F:calcium-independent phospholipase A2 activity"/>
    <property type="evidence" value="ECO:0007669"/>
    <property type="project" value="TreeGrafter"/>
</dbReference>
<name>A0A0C2XIJ4_SERVB</name>
<dbReference type="Proteomes" id="UP000054097">
    <property type="component" value="Unassembled WGS sequence"/>
</dbReference>
<evidence type="ECO:0000313" key="7">
    <source>
        <dbReference type="Proteomes" id="UP000054097"/>
    </source>
</evidence>
<keyword evidence="2" id="KW-0442">Lipid degradation</keyword>
<dbReference type="AlphaFoldDB" id="A0A0C2XIJ4"/>
<comment type="caution">
    <text evidence="4">Lacks conserved residue(s) required for the propagation of feature annotation.</text>
</comment>